<dbReference type="GO" id="GO:0004564">
    <property type="term" value="F:beta-fructofuranosidase activity"/>
    <property type="evidence" value="ECO:0007669"/>
    <property type="project" value="UniProtKB-EC"/>
</dbReference>
<dbReference type="PANTHER" id="PTHR43101">
    <property type="entry name" value="BETA-FRUCTOSIDASE"/>
    <property type="match status" value="1"/>
</dbReference>
<feature type="domain" description="Glycosyl hydrolase family 32 N-terminal" evidence="5">
    <location>
        <begin position="18"/>
        <end position="288"/>
    </location>
</feature>
<evidence type="ECO:0000256" key="3">
    <source>
        <dbReference type="ARBA" id="ARBA00022801"/>
    </source>
</evidence>
<dbReference type="PANTHER" id="PTHR43101:SF1">
    <property type="entry name" value="BETA-FRUCTOSIDASE"/>
    <property type="match status" value="1"/>
</dbReference>
<evidence type="ECO:0000256" key="2">
    <source>
        <dbReference type="ARBA" id="ARBA00012758"/>
    </source>
</evidence>
<dbReference type="SUPFAM" id="SSF75005">
    <property type="entry name" value="Arabinanase/levansucrase/invertase"/>
    <property type="match status" value="1"/>
</dbReference>
<evidence type="ECO:0000256" key="1">
    <source>
        <dbReference type="ARBA" id="ARBA00009902"/>
    </source>
</evidence>
<keyword evidence="7" id="KW-1185">Reference proteome</keyword>
<dbReference type="SMART" id="SM00640">
    <property type="entry name" value="Glyco_32"/>
    <property type="match status" value="1"/>
</dbReference>
<evidence type="ECO:0000256" key="4">
    <source>
        <dbReference type="ARBA" id="ARBA00023295"/>
    </source>
</evidence>
<sequence>MSLHLPDKWVWDFWFVRQGEYTHIFYLQAPRQLKDPEIRHWNASIGHARSLDLYDWEIMPDALLPSKEEKEWDSKATWTGSVIRHDGKWFMFYTGISKADAGLNQRIGLAQSADLTHWEKYAGNPLIPIDKNRYEVLDKQIWYEETWRDPWVFEWENEFHALITARVPYGEPRSRGVAAHAVSKDLFHWKVEEPLTDGGEFAYLEVPQVARIGANWYLFFSVEKSRFSQQRSGREGIRAQTGTHYFIGESPLGPFRLLTDDFLCGDEQGTFYSGKVIKNNRGDWVFLACRQYDQNSEYIGEISDPMPIETQADGRLVIKNMNLEDVVHEG</sequence>
<dbReference type="InterPro" id="IPR023296">
    <property type="entry name" value="Glyco_hydro_beta-prop_sf"/>
</dbReference>
<evidence type="ECO:0000313" key="6">
    <source>
        <dbReference type="EMBL" id="REG10768.1"/>
    </source>
</evidence>
<dbReference type="RefSeq" id="WP_116223927.1">
    <property type="nucleotide sequence ID" value="NZ_AP018437.1"/>
</dbReference>
<accession>A0A347ZTM3</accession>
<dbReference type="CDD" id="cd18609">
    <property type="entry name" value="GH32-like"/>
    <property type="match status" value="1"/>
</dbReference>
<dbReference type="Proteomes" id="UP000256388">
    <property type="component" value="Unassembled WGS sequence"/>
</dbReference>
<organism evidence="6 7">
    <name type="scientific">Pelolinea submarina</name>
    <dbReference type="NCBI Taxonomy" id="913107"/>
    <lineage>
        <taxon>Bacteria</taxon>
        <taxon>Bacillati</taxon>
        <taxon>Chloroflexota</taxon>
        <taxon>Anaerolineae</taxon>
        <taxon>Anaerolineales</taxon>
        <taxon>Anaerolineaceae</taxon>
        <taxon>Pelolinea</taxon>
    </lineage>
</organism>
<keyword evidence="3" id="KW-0378">Hydrolase</keyword>
<gene>
    <name evidence="6" type="ORF">DFR64_0629</name>
</gene>
<dbReference type="InterPro" id="IPR013148">
    <property type="entry name" value="Glyco_hydro_32_N"/>
</dbReference>
<name>A0A347ZTM3_9CHLR</name>
<protein>
    <recommendedName>
        <fullName evidence="2">beta-fructofuranosidase</fullName>
        <ecNumber evidence="2">3.2.1.26</ecNumber>
    </recommendedName>
</protein>
<evidence type="ECO:0000313" key="7">
    <source>
        <dbReference type="Proteomes" id="UP000256388"/>
    </source>
</evidence>
<comment type="similarity">
    <text evidence="1">Belongs to the glycosyl hydrolase 32 family.</text>
</comment>
<dbReference type="OrthoDB" id="9759709at2"/>
<dbReference type="GO" id="GO:0005975">
    <property type="term" value="P:carbohydrate metabolic process"/>
    <property type="evidence" value="ECO:0007669"/>
    <property type="project" value="InterPro"/>
</dbReference>
<evidence type="ECO:0000259" key="5">
    <source>
        <dbReference type="Pfam" id="PF00251"/>
    </source>
</evidence>
<dbReference type="EC" id="3.2.1.26" evidence="2"/>
<comment type="caution">
    <text evidence="6">The sequence shown here is derived from an EMBL/GenBank/DDBJ whole genome shotgun (WGS) entry which is preliminary data.</text>
</comment>
<dbReference type="InterPro" id="IPR051214">
    <property type="entry name" value="GH32_Enzymes"/>
</dbReference>
<keyword evidence="4" id="KW-0326">Glycosidase</keyword>
<reference evidence="6 7" key="1">
    <citation type="submission" date="2018-08" db="EMBL/GenBank/DDBJ databases">
        <title>Genomic Encyclopedia of Type Strains, Phase IV (KMG-IV): sequencing the most valuable type-strain genomes for metagenomic binning, comparative biology and taxonomic classification.</title>
        <authorList>
            <person name="Goeker M."/>
        </authorList>
    </citation>
    <scope>NUCLEOTIDE SEQUENCE [LARGE SCALE GENOMIC DNA]</scope>
    <source>
        <strain evidence="6 7">DSM 23923</strain>
    </source>
</reference>
<dbReference type="Gene3D" id="2.115.10.20">
    <property type="entry name" value="Glycosyl hydrolase domain, family 43"/>
    <property type="match status" value="1"/>
</dbReference>
<dbReference type="EMBL" id="QUMS01000001">
    <property type="protein sequence ID" value="REG10768.1"/>
    <property type="molecule type" value="Genomic_DNA"/>
</dbReference>
<dbReference type="Pfam" id="PF00251">
    <property type="entry name" value="Glyco_hydro_32N"/>
    <property type="match status" value="1"/>
</dbReference>
<proteinExistence type="inferred from homology"/>
<dbReference type="InterPro" id="IPR001362">
    <property type="entry name" value="Glyco_hydro_32"/>
</dbReference>
<dbReference type="AlphaFoldDB" id="A0A347ZTM3"/>